<dbReference type="Proteomes" id="UP001652700">
    <property type="component" value="Unplaced"/>
</dbReference>
<feature type="signal peptide" evidence="1">
    <location>
        <begin position="1"/>
        <end position="20"/>
    </location>
</feature>
<dbReference type="RefSeq" id="XP_028129680.1">
    <property type="nucleotide sequence ID" value="XM_028273879.1"/>
</dbReference>
<sequence>MGSKASFVCVLMLLVVVANAYDATNCPSNTGRQKNLVYDSLLTGVSINVRIPQAGYFNRPITCLQLIDRQGTSVSPRIVEGGYLDTYMVVNITSLNGQVLYYYAQIYID</sequence>
<organism evidence="4">
    <name type="scientific">Diabrotica virgifera virgifera</name>
    <name type="common">western corn rootworm</name>
    <dbReference type="NCBI Taxonomy" id="50390"/>
    <lineage>
        <taxon>Eukaryota</taxon>
        <taxon>Metazoa</taxon>
        <taxon>Ecdysozoa</taxon>
        <taxon>Arthropoda</taxon>
        <taxon>Hexapoda</taxon>
        <taxon>Insecta</taxon>
        <taxon>Pterygota</taxon>
        <taxon>Neoptera</taxon>
        <taxon>Endopterygota</taxon>
        <taxon>Coleoptera</taxon>
        <taxon>Polyphaga</taxon>
        <taxon>Cucujiformia</taxon>
        <taxon>Chrysomeloidea</taxon>
        <taxon>Chrysomelidae</taxon>
        <taxon>Galerucinae</taxon>
        <taxon>Diabroticina</taxon>
        <taxon>Diabroticites</taxon>
        <taxon>Diabrotica</taxon>
    </lineage>
</organism>
<protein>
    <submittedName>
        <fullName evidence="4">Uncharacterized protein LOC114325746 isoform X1</fullName>
    </submittedName>
</protein>
<evidence type="ECO:0000313" key="3">
    <source>
        <dbReference type="Proteomes" id="UP001652700"/>
    </source>
</evidence>
<dbReference type="Pfam" id="PF15868">
    <property type="entry name" value="MBF2"/>
    <property type="match status" value="1"/>
</dbReference>
<feature type="chain" id="PRO_5028400774" evidence="1">
    <location>
        <begin position="21"/>
        <end position="109"/>
    </location>
</feature>
<evidence type="ECO:0000256" key="1">
    <source>
        <dbReference type="SAM" id="SignalP"/>
    </source>
</evidence>
<dbReference type="InterPro" id="IPR031734">
    <property type="entry name" value="MBF2"/>
</dbReference>
<dbReference type="KEGG" id="dvv:114325746"/>
<keyword evidence="3" id="KW-1185">Reference proteome</keyword>
<gene>
    <name evidence="4" type="primary">LOC114325746</name>
</gene>
<proteinExistence type="predicted"/>
<accession>A0A6P7F891</accession>
<dbReference type="AlphaFoldDB" id="A0A6P7F891"/>
<evidence type="ECO:0000313" key="4">
    <source>
        <dbReference type="RefSeq" id="XP_028129680.1"/>
    </source>
</evidence>
<evidence type="ECO:0000313" key="2">
    <source>
        <dbReference type="EnsemblMetazoa" id="XP_028129680.1"/>
    </source>
</evidence>
<reference evidence="2" key="2">
    <citation type="submission" date="2025-05" db="UniProtKB">
        <authorList>
            <consortium name="EnsemblMetazoa"/>
        </authorList>
    </citation>
    <scope>IDENTIFICATION</scope>
</reference>
<dbReference type="EnsemblMetazoa" id="XM_028273879.2">
    <property type="protein sequence ID" value="XP_028129680.1"/>
    <property type="gene ID" value="LOC114325746"/>
</dbReference>
<dbReference type="GeneID" id="114325746"/>
<dbReference type="OrthoDB" id="10297281at2759"/>
<keyword evidence="1" id="KW-0732">Signal</keyword>
<reference evidence="4" key="1">
    <citation type="submission" date="2025-04" db="UniProtKB">
        <authorList>
            <consortium name="RefSeq"/>
        </authorList>
    </citation>
    <scope>IDENTIFICATION</scope>
    <source>
        <tissue evidence="4">Whole insect</tissue>
    </source>
</reference>
<name>A0A6P7F891_DIAVI</name>
<dbReference type="InParanoid" id="A0A6P7F891"/>